<sequence>MIYSIRFTVTPDHDVLIPPFTSKLGRQILVHLSKNYSKVVEDSRPHKPIRVSVIKDEGEKPIFATGDKKVVMKGKGKYHFTFSFMDAAFFEEILQNSQATLSFWQTNFKVELTDAKVIENVEVEDTRLYKVVFLTPTLLQPLRPSFKRKKNRFILFPCTPYLISSIVRHWNSNNDEKIHDVLGSRAVYYFREVDYKLRPITTYYGNKPVRGFVGWTIYQLFARKNSKLRENVRKLLGYANYFGVGKSRAIGFGEVKVIPVVEKPMN</sequence>
<dbReference type="Proteomes" id="UP000053480">
    <property type="component" value="Unassembled WGS sequence"/>
</dbReference>
<dbReference type="EMBL" id="JZWS03000010">
    <property type="protein sequence ID" value="MEW9492041.1"/>
    <property type="molecule type" value="Genomic_DNA"/>
</dbReference>
<gene>
    <name evidence="1" type="primary">cas6</name>
    <name evidence="1" type="ORF">TQ35_0007580</name>
</gene>
<accession>A0ACC6TQQ0</accession>
<reference evidence="1" key="1">
    <citation type="submission" date="2024-07" db="EMBL/GenBank/DDBJ databases">
        <title>Metagenome and Metagenome-Assembled Genomes of Archaea from a hot spring from the geothermal field of Los Azufres, Mexico.</title>
        <authorList>
            <person name="Marin-Paredes R."/>
            <person name="Martinez-Romero E."/>
            <person name="Servin-Garciduenas L.E."/>
        </authorList>
    </citation>
    <scope>NUCLEOTIDE SEQUENCE</scope>
    <source>
        <strain evidence="1">AZ1-454</strain>
    </source>
</reference>
<evidence type="ECO:0000313" key="1">
    <source>
        <dbReference type="EMBL" id="MEW9492041.1"/>
    </source>
</evidence>
<protein>
    <submittedName>
        <fullName evidence="1">CRISPR-associated endoribonuclease Cas6</fullName>
    </submittedName>
</protein>
<evidence type="ECO:0000313" key="2">
    <source>
        <dbReference type="Proteomes" id="UP000053480"/>
    </source>
</evidence>
<organism evidence="1 2">
    <name type="scientific">Candidatus Aramenus sulfurataquae</name>
    <dbReference type="NCBI Taxonomy" id="1326980"/>
    <lineage>
        <taxon>Archaea</taxon>
        <taxon>Thermoproteota</taxon>
        <taxon>Thermoprotei</taxon>
        <taxon>Sulfolobales</taxon>
        <taxon>Sulfolobaceae</taxon>
        <taxon>Candidatus Aramenus</taxon>
    </lineage>
</organism>
<proteinExistence type="predicted"/>
<name>A0ACC6TQQ0_9CREN</name>
<comment type="caution">
    <text evidence="1">The sequence shown here is derived from an EMBL/GenBank/DDBJ whole genome shotgun (WGS) entry which is preliminary data.</text>
</comment>